<dbReference type="RefSeq" id="WP_261758112.1">
    <property type="nucleotide sequence ID" value="NZ_CP104562.2"/>
</dbReference>
<accession>A0ABY6AZV7</accession>
<gene>
    <name evidence="1" type="primary">trhO</name>
    <name evidence="3" type="ORF">N4261_25815</name>
</gene>
<dbReference type="PANTHER" id="PTHR43268:SF3">
    <property type="entry name" value="RHODANESE-LIKE DOMAIN-CONTAINING PROTEIN 7-RELATED"/>
    <property type="match status" value="1"/>
</dbReference>
<dbReference type="InterPro" id="IPR040503">
    <property type="entry name" value="TRHO_N"/>
</dbReference>
<dbReference type="EC" id="1.14.-.-" evidence="1"/>
<dbReference type="InterPro" id="IPR020936">
    <property type="entry name" value="TrhO"/>
</dbReference>
<dbReference type="Gene3D" id="3.40.250.10">
    <property type="entry name" value="Rhodanese-like domain"/>
    <property type="match status" value="1"/>
</dbReference>
<organism evidence="3 4">
    <name type="scientific">Roseateles amylovorans</name>
    <dbReference type="NCBI Taxonomy" id="2978473"/>
    <lineage>
        <taxon>Bacteria</taxon>
        <taxon>Pseudomonadati</taxon>
        <taxon>Pseudomonadota</taxon>
        <taxon>Betaproteobacteria</taxon>
        <taxon>Burkholderiales</taxon>
        <taxon>Sphaerotilaceae</taxon>
        <taxon>Roseateles</taxon>
    </lineage>
</organism>
<comment type="catalytic activity">
    <reaction evidence="1">
        <text>uridine(34) in tRNA + AH2 + O2 = 5-hydroxyuridine(34) in tRNA + A + H2O</text>
        <dbReference type="Rhea" id="RHEA:64224"/>
        <dbReference type="Rhea" id="RHEA-COMP:11727"/>
        <dbReference type="Rhea" id="RHEA-COMP:13381"/>
        <dbReference type="ChEBI" id="CHEBI:13193"/>
        <dbReference type="ChEBI" id="CHEBI:15377"/>
        <dbReference type="ChEBI" id="CHEBI:15379"/>
        <dbReference type="ChEBI" id="CHEBI:17499"/>
        <dbReference type="ChEBI" id="CHEBI:65315"/>
        <dbReference type="ChEBI" id="CHEBI:136877"/>
    </reaction>
</comment>
<dbReference type="HAMAP" id="MF_00469">
    <property type="entry name" value="TrhO"/>
    <property type="match status" value="1"/>
</dbReference>
<evidence type="ECO:0000259" key="2">
    <source>
        <dbReference type="PROSITE" id="PS50206"/>
    </source>
</evidence>
<dbReference type="SMART" id="SM00450">
    <property type="entry name" value="RHOD"/>
    <property type="match status" value="1"/>
</dbReference>
<dbReference type="Proteomes" id="UP001064933">
    <property type="component" value="Chromosome"/>
</dbReference>
<proteinExistence type="inferred from homology"/>
<evidence type="ECO:0000313" key="4">
    <source>
        <dbReference type="Proteomes" id="UP001064933"/>
    </source>
</evidence>
<name>A0ABY6AZV7_9BURK</name>
<dbReference type="InterPro" id="IPR036873">
    <property type="entry name" value="Rhodanese-like_dom_sf"/>
</dbReference>
<dbReference type="SUPFAM" id="SSF52821">
    <property type="entry name" value="Rhodanese/Cell cycle control phosphatase"/>
    <property type="match status" value="1"/>
</dbReference>
<evidence type="ECO:0000256" key="1">
    <source>
        <dbReference type="HAMAP-Rule" id="MF_00469"/>
    </source>
</evidence>
<sequence>MSDPIAPTAPTDAASGPAHEHSSFYKFVALRETRALAQRLRDVYEALGRLVGGNVLLAPEGVTGAIGGPPQALAAFEAALRAEPEFADLHFKRSFCATRPFTLLKVHEKPELVAFGLPDVTGLADARDTHVSPREWRELIRRDDVVVLDNRNHFEFELGHFEGAIDPDVRHFRDFPAYVAAHADGWKREGKTVAMYCTGGIRCEKLSGWMIDQGLAVRQLDGGILNYFEQMPDADADWRGECFVFDKRIAIDTRRQETATTAEQVYGDDPAEAWRLARAKRLDPKG</sequence>
<dbReference type="PROSITE" id="PS50206">
    <property type="entry name" value="RHODANESE_3"/>
    <property type="match status" value="1"/>
</dbReference>
<reference evidence="3" key="1">
    <citation type="submission" date="2022-10" db="EMBL/GenBank/DDBJ databases">
        <title>Characterization and whole genome sequencing of a new Roseateles species, isolated from fresh water.</title>
        <authorList>
            <person name="Guliayeva D.Y."/>
            <person name="Akhremchuk A.E."/>
            <person name="Sikolenko M.A."/>
            <person name="Valentovich L.N."/>
            <person name="Sidarenka A.V."/>
        </authorList>
    </citation>
    <scope>NUCLEOTIDE SEQUENCE</scope>
    <source>
        <strain evidence="3">BIM B-1768</strain>
    </source>
</reference>
<keyword evidence="1" id="KW-0819">tRNA processing</keyword>
<evidence type="ECO:0000313" key="3">
    <source>
        <dbReference type="EMBL" id="UXH78325.1"/>
    </source>
</evidence>
<dbReference type="Gene3D" id="3.30.70.100">
    <property type="match status" value="1"/>
</dbReference>
<protein>
    <recommendedName>
        <fullName evidence="1">tRNA uridine(34) hydroxylase</fullName>
        <ecNumber evidence="1">1.14.-.-</ecNumber>
    </recommendedName>
    <alternativeName>
        <fullName evidence="1">tRNA hydroxylation protein O</fullName>
    </alternativeName>
</protein>
<keyword evidence="4" id="KW-1185">Reference proteome</keyword>
<dbReference type="InterPro" id="IPR001763">
    <property type="entry name" value="Rhodanese-like_dom"/>
</dbReference>
<keyword evidence="1" id="KW-0560">Oxidoreductase</keyword>
<dbReference type="Pfam" id="PF17773">
    <property type="entry name" value="UPF0176_N"/>
    <property type="match status" value="1"/>
</dbReference>
<dbReference type="CDD" id="cd01518">
    <property type="entry name" value="RHOD_YceA"/>
    <property type="match status" value="1"/>
</dbReference>
<dbReference type="EMBL" id="CP104562">
    <property type="protein sequence ID" value="UXH78325.1"/>
    <property type="molecule type" value="Genomic_DNA"/>
</dbReference>
<comment type="similarity">
    <text evidence="1">Belongs to the TrhO family.</text>
</comment>
<dbReference type="Pfam" id="PF00581">
    <property type="entry name" value="Rhodanese"/>
    <property type="match status" value="1"/>
</dbReference>
<comment type="function">
    <text evidence="1">Catalyzes oxygen-dependent 5-hydroxyuridine (ho5U) modification at position 34 in tRNAs.</text>
</comment>
<feature type="domain" description="Rhodanese" evidence="2">
    <location>
        <begin position="141"/>
        <end position="236"/>
    </location>
</feature>
<dbReference type="PANTHER" id="PTHR43268">
    <property type="entry name" value="THIOSULFATE SULFURTRANSFERASE/RHODANESE-LIKE DOMAIN-CONTAINING PROTEIN 2"/>
    <property type="match status" value="1"/>
</dbReference>